<evidence type="ECO:0000313" key="8">
    <source>
        <dbReference type="Proteomes" id="UP000635983"/>
    </source>
</evidence>
<dbReference type="SUPFAM" id="SSF56349">
    <property type="entry name" value="DNA breaking-rejoining enzymes"/>
    <property type="match status" value="1"/>
</dbReference>
<evidence type="ECO:0000256" key="1">
    <source>
        <dbReference type="ARBA" id="ARBA00022908"/>
    </source>
</evidence>
<dbReference type="AlphaFoldDB" id="A0A917UTW9"/>
<dbReference type="Pfam" id="PF13495">
    <property type="entry name" value="Phage_int_SAM_4"/>
    <property type="match status" value="1"/>
</dbReference>
<feature type="domain" description="Tyr recombinase" evidence="5">
    <location>
        <begin position="103"/>
        <end position="170"/>
    </location>
</feature>
<dbReference type="GO" id="GO:0015074">
    <property type="term" value="P:DNA integration"/>
    <property type="evidence" value="ECO:0007669"/>
    <property type="project" value="UniProtKB-KW"/>
</dbReference>
<dbReference type="InterPro" id="IPR004107">
    <property type="entry name" value="Integrase_SAM-like_N"/>
</dbReference>
<accession>A0A917UTW9</accession>
<dbReference type="InterPro" id="IPR013762">
    <property type="entry name" value="Integrase-like_cat_sf"/>
</dbReference>
<gene>
    <name evidence="7" type="ORF">GCM10009304_09050</name>
</gene>
<dbReference type="Gene3D" id="1.10.150.130">
    <property type="match status" value="1"/>
</dbReference>
<dbReference type="RefSeq" id="WP_229779207.1">
    <property type="nucleotide sequence ID" value="NZ_BMPO01000002.1"/>
</dbReference>
<dbReference type="GO" id="GO:0006310">
    <property type="term" value="P:DNA recombination"/>
    <property type="evidence" value="ECO:0007669"/>
    <property type="project" value="UniProtKB-KW"/>
</dbReference>
<dbReference type="Gene3D" id="1.10.443.10">
    <property type="entry name" value="Intergrase catalytic core"/>
    <property type="match status" value="1"/>
</dbReference>
<organism evidence="7 8">
    <name type="scientific">Pseudomonas matsuisoli</name>
    <dbReference type="NCBI Taxonomy" id="1515666"/>
    <lineage>
        <taxon>Bacteria</taxon>
        <taxon>Pseudomonadati</taxon>
        <taxon>Pseudomonadota</taxon>
        <taxon>Gammaproteobacteria</taxon>
        <taxon>Pseudomonadales</taxon>
        <taxon>Pseudomonadaceae</taxon>
        <taxon>Pseudomonas</taxon>
    </lineage>
</organism>
<evidence type="ECO:0000313" key="7">
    <source>
        <dbReference type="EMBL" id="GGJ85211.1"/>
    </source>
</evidence>
<evidence type="ECO:0008006" key="9">
    <source>
        <dbReference type="Google" id="ProtNLM"/>
    </source>
</evidence>
<dbReference type="InterPro" id="IPR011010">
    <property type="entry name" value="DNA_brk_join_enz"/>
</dbReference>
<dbReference type="PROSITE" id="PS51900">
    <property type="entry name" value="CB"/>
    <property type="match status" value="1"/>
</dbReference>
<keyword evidence="3" id="KW-0233">DNA recombination</keyword>
<evidence type="ECO:0000256" key="3">
    <source>
        <dbReference type="ARBA" id="ARBA00023172"/>
    </source>
</evidence>
<evidence type="ECO:0000259" key="6">
    <source>
        <dbReference type="PROSITE" id="PS51900"/>
    </source>
</evidence>
<keyword evidence="2 4" id="KW-0238">DNA-binding</keyword>
<reference evidence="7" key="1">
    <citation type="journal article" date="2014" name="Int. J. Syst. Evol. Microbiol.">
        <title>Complete genome sequence of Corynebacterium casei LMG S-19264T (=DSM 44701T), isolated from a smear-ripened cheese.</title>
        <authorList>
            <consortium name="US DOE Joint Genome Institute (JGI-PGF)"/>
            <person name="Walter F."/>
            <person name="Albersmeier A."/>
            <person name="Kalinowski J."/>
            <person name="Ruckert C."/>
        </authorList>
    </citation>
    <scope>NUCLEOTIDE SEQUENCE</scope>
    <source>
        <strain evidence="7">JCM 30078</strain>
    </source>
</reference>
<keyword evidence="1" id="KW-0229">DNA integration</keyword>
<dbReference type="InterPro" id="IPR002104">
    <property type="entry name" value="Integrase_catalytic"/>
</dbReference>
<comment type="caution">
    <text evidence="7">The sequence shown here is derived from an EMBL/GenBank/DDBJ whole genome shotgun (WGS) entry which is preliminary data.</text>
</comment>
<evidence type="ECO:0000259" key="5">
    <source>
        <dbReference type="PROSITE" id="PS51898"/>
    </source>
</evidence>
<proteinExistence type="predicted"/>
<feature type="domain" description="Core-binding (CB)" evidence="6">
    <location>
        <begin position="2"/>
        <end position="85"/>
    </location>
</feature>
<sequence>MTGKLRLLDQVREQIRLKHYSIRTERVYCEWVRRFISFHNYRHPVEMGASEVEAFLSNLAVARLASASTQNQALAALLFFYKEVLRQDLHWIEEVVRAKKPSRLPVVLSIEEVQWILIQMKDESWLISLLYGPGMRLMEAIRLRVKDVDFVQQETLIRYGIQSLSPLDRL</sequence>
<dbReference type="EMBL" id="BMPO01000002">
    <property type="protein sequence ID" value="GGJ85211.1"/>
    <property type="molecule type" value="Genomic_DNA"/>
</dbReference>
<dbReference type="InterPro" id="IPR044068">
    <property type="entry name" value="CB"/>
</dbReference>
<reference evidence="7" key="2">
    <citation type="submission" date="2020-09" db="EMBL/GenBank/DDBJ databases">
        <authorList>
            <person name="Sun Q."/>
            <person name="Ohkuma M."/>
        </authorList>
    </citation>
    <scope>NUCLEOTIDE SEQUENCE</scope>
    <source>
        <strain evidence="7">JCM 30078</strain>
    </source>
</reference>
<protein>
    <recommendedName>
        <fullName evidence="9">Integron integrase</fullName>
    </recommendedName>
</protein>
<dbReference type="Proteomes" id="UP000635983">
    <property type="component" value="Unassembled WGS sequence"/>
</dbReference>
<dbReference type="InterPro" id="IPR010998">
    <property type="entry name" value="Integrase_recombinase_N"/>
</dbReference>
<name>A0A917UTW9_9PSED</name>
<keyword evidence="8" id="KW-1185">Reference proteome</keyword>
<evidence type="ECO:0000256" key="2">
    <source>
        <dbReference type="ARBA" id="ARBA00023125"/>
    </source>
</evidence>
<dbReference type="PROSITE" id="PS51898">
    <property type="entry name" value="TYR_RECOMBINASE"/>
    <property type="match status" value="1"/>
</dbReference>
<evidence type="ECO:0000256" key="4">
    <source>
        <dbReference type="PROSITE-ProRule" id="PRU01248"/>
    </source>
</evidence>
<dbReference type="GO" id="GO:0003677">
    <property type="term" value="F:DNA binding"/>
    <property type="evidence" value="ECO:0007669"/>
    <property type="project" value="UniProtKB-UniRule"/>
</dbReference>